<dbReference type="GO" id="GO:0006298">
    <property type="term" value="P:mismatch repair"/>
    <property type="evidence" value="ECO:0007669"/>
    <property type="project" value="TreeGrafter"/>
</dbReference>
<dbReference type="SUPFAM" id="SSF53335">
    <property type="entry name" value="S-adenosyl-L-methionine-dependent methyltransferases"/>
    <property type="match status" value="1"/>
</dbReference>
<dbReference type="InterPro" id="IPR029063">
    <property type="entry name" value="SAM-dependent_MTases_sf"/>
</dbReference>
<dbReference type="PANTHER" id="PTHR30481">
    <property type="entry name" value="DNA ADENINE METHYLASE"/>
    <property type="match status" value="1"/>
</dbReference>
<dbReference type="PROSITE" id="PS00092">
    <property type="entry name" value="N6_MTASE"/>
    <property type="match status" value="1"/>
</dbReference>
<sequence length="311" mass="36320">MLPFWSLAMNDSNFHFSLKEKSKPILKWAGGKTNLLPQLLKIFPVNFYRYIEPFIGGGAVFLSLTKKIPAIINDYNKEVFNLYMGILENPKEIIKNLDRYAKLYSEEFYYELRKNIPSSNYEKIARTIFLNKTGFNGLYRQNLKGEFNVPFGKRDACPTLYEIENFLKVSERLSSVEIFNEDFENVIDKSGQGDFIYCDPPYEPLSQTSSFNSYNSIGFNQQEQIRLYDSCVRASRRGACIIISNSNSKFILDLYKDFEIRKLFAKRAINSNGKKRGEIEEVLIFICEPNLRKFYFNEVKHYSSNELELSM</sequence>
<feature type="binding site" evidence="7">
    <location>
        <position position="32"/>
    </location>
    <ligand>
        <name>S-adenosyl-L-methionine</name>
        <dbReference type="ChEBI" id="CHEBI:59789"/>
    </ligand>
</feature>
<dbReference type="InterPro" id="IPR002052">
    <property type="entry name" value="DNA_methylase_N6_adenine_CS"/>
</dbReference>
<dbReference type="EC" id="2.1.1.72" evidence="2 8"/>
<dbReference type="Proteomes" id="UP000442694">
    <property type="component" value="Unassembled WGS sequence"/>
</dbReference>
<dbReference type="EMBL" id="WFLN01000006">
    <property type="protein sequence ID" value="KAB8030760.1"/>
    <property type="molecule type" value="Genomic_DNA"/>
</dbReference>
<evidence type="ECO:0000256" key="8">
    <source>
        <dbReference type="RuleBase" id="RU361257"/>
    </source>
</evidence>
<protein>
    <recommendedName>
        <fullName evidence="2 8">Site-specific DNA-methyltransferase (adenine-specific)</fullName>
        <ecNumber evidence="2 8">2.1.1.72</ecNumber>
    </recommendedName>
</protein>
<evidence type="ECO:0000256" key="6">
    <source>
        <dbReference type="ARBA" id="ARBA00047942"/>
    </source>
</evidence>
<comment type="caution">
    <text evidence="9">The sequence shown here is derived from an EMBL/GenBank/DDBJ whole genome shotgun (WGS) entry which is preliminary data.</text>
</comment>
<organism evidence="9 10">
    <name type="scientific">Fluviispira multicolorata</name>
    <dbReference type="NCBI Taxonomy" id="2654512"/>
    <lineage>
        <taxon>Bacteria</taxon>
        <taxon>Pseudomonadati</taxon>
        <taxon>Bdellovibrionota</taxon>
        <taxon>Oligoflexia</taxon>
        <taxon>Silvanigrellales</taxon>
        <taxon>Silvanigrellaceae</taxon>
        <taxon>Fluviispira</taxon>
    </lineage>
</organism>
<comment type="similarity">
    <text evidence="1 8">Belongs to the N(4)/N(6)-methyltransferase family.</text>
</comment>
<feature type="binding site" evidence="7">
    <location>
        <position position="28"/>
    </location>
    <ligand>
        <name>S-adenosyl-L-methionine</name>
        <dbReference type="ChEBI" id="CHEBI:59789"/>
    </ligand>
</feature>
<keyword evidence="3 8" id="KW-0489">Methyltransferase</keyword>
<evidence type="ECO:0000313" key="9">
    <source>
        <dbReference type="EMBL" id="KAB8030760.1"/>
    </source>
</evidence>
<proteinExistence type="inferred from homology"/>
<dbReference type="PRINTS" id="PR00505">
    <property type="entry name" value="D12N6MTFRASE"/>
</dbReference>
<evidence type="ECO:0000256" key="3">
    <source>
        <dbReference type="ARBA" id="ARBA00022603"/>
    </source>
</evidence>
<feature type="binding site" evidence="7">
    <location>
        <position position="199"/>
    </location>
    <ligand>
        <name>S-adenosyl-L-methionine</name>
        <dbReference type="ChEBI" id="CHEBI:59789"/>
    </ligand>
</feature>
<dbReference type="GO" id="GO:0009307">
    <property type="term" value="P:DNA restriction-modification system"/>
    <property type="evidence" value="ECO:0007669"/>
    <property type="project" value="InterPro"/>
</dbReference>
<dbReference type="PIRSF" id="PIRSF000398">
    <property type="entry name" value="M_m6A_EcoRV"/>
    <property type="match status" value="1"/>
</dbReference>
<dbReference type="GO" id="GO:1904047">
    <property type="term" value="F:S-adenosyl-L-methionine binding"/>
    <property type="evidence" value="ECO:0007669"/>
    <property type="project" value="TreeGrafter"/>
</dbReference>
<comment type="catalytic activity">
    <reaction evidence="6 8">
        <text>a 2'-deoxyadenosine in DNA + S-adenosyl-L-methionine = an N(6)-methyl-2'-deoxyadenosine in DNA + S-adenosyl-L-homocysteine + H(+)</text>
        <dbReference type="Rhea" id="RHEA:15197"/>
        <dbReference type="Rhea" id="RHEA-COMP:12418"/>
        <dbReference type="Rhea" id="RHEA-COMP:12419"/>
        <dbReference type="ChEBI" id="CHEBI:15378"/>
        <dbReference type="ChEBI" id="CHEBI:57856"/>
        <dbReference type="ChEBI" id="CHEBI:59789"/>
        <dbReference type="ChEBI" id="CHEBI:90615"/>
        <dbReference type="ChEBI" id="CHEBI:90616"/>
        <dbReference type="EC" id="2.1.1.72"/>
    </reaction>
</comment>
<dbReference type="Gene3D" id="3.40.50.150">
    <property type="entry name" value="Vaccinia Virus protein VP39"/>
    <property type="match status" value="1"/>
</dbReference>
<keyword evidence="10" id="KW-1185">Reference proteome</keyword>
<dbReference type="InterPro" id="IPR023095">
    <property type="entry name" value="Ade_MeTrfase_dom_2"/>
</dbReference>
<dbReference type="InterPro" id="IPR012263">
    <property type="entry name" value="M_m6A_EcoRV"/>
</dbReference>
<evidence type="ECO:0000256" key="7">
    <source>
        <dbReference type="PIRSR" id="PIRSR000398-1"/>
    </source>
</evidence>
<feature type="binding site" evidence="7">
    <location>
        <position position="74"/>
    </location>
    <ligand>
        <name>S-adenosyl-L-methionine</name>
        <dbReference type="ChEBI" id="CHEBI:59789"/>
    </ligand>
</feature>
<evidence type="ECO:0000256" key="2">
    <source>
        <dbReference type="ARBA" id="ARBA00011900"/>
    </source>
</evidence>
<evidence type="ECO:0000256" key="1">
    <source>
        <dbReference type="ARBA" id="ARBA00006594"/>
    </source>
</evidence>
<dbReference type="AlphaFoldDB" id="A0A833JEZ4"/>
<dbReference type="InterPro" id="IPR012327">
    <property type="entry name" value="MeTrfase_D12"/>
</dbReference>
<reference evidence="9 10" key="1">
    <citation type="submission" date="2019-10" db="EMBL/GenBank/DDBJ databases">
        <title>New genus of Silvanigrellaceae.</title>
        <authorList>
            <person name="Pitt A."/>
            <person name="Hahn M.W."/>
        </authorList>
    </citation>
    <scope>NUCLEOTIDE SEQUENCE [LARGE SCALE GENOMIC DNA]</scope>
    <source>
        <strain evidence="9 10">33A1-SZDP</strain>
    </source>
</reference>
<evidence type="ECO:0000256" key="5">
    <source>
        <dbReference type="ARBA" id="ARBA00022691"/>
    </source>
</evidence>
<dbReference type="Pfam" id="PF02086">
    <property type="entry name" value="MethyltransfD12"/>
    <property type="match status" value="1"/>
</dbReference>
<dbReference type="GO" id="GO:0043565">
    <property type="term" value="F:sequence-specific DNA binding"/>
    <property type="evidence" value="ECO:0007669"/>
    <property type="project" value="TreeGrafter"/>
</dbReference>
<accession>A0A833JEZ4</accession>
<dbReference type="Gene3D" id="1.10.1020.10">
    <property type="entry name" value="Adenine-specific Methyltransferase, Domain 2"/>
    <property type="match status" value="1"/>
</dbReference>
<evidence type="ECO:0000256" key="4">
    <source>
        <dbReference type="ARBA" id="ARBA00022679"/>
    </source>
</evidence>
<dbReference type="GO" id="GO:0009007">
    <property type="term" value="F:site-specific DNA-methyltransferase (adenine-specific) activity"/>
    <property type="evidence" value="ECO:0007669"/>
    <property type="project" value="UniProtKB-UniRule"/>
</dbReference>
<keyword evidence="4 8" id="KW-0808">Transferase</keyword>
<keyword evidence="5 8" id="KW-0949">S-adenosyl-L-methionine</keyword>
<evidence type="ECO:0000313" key="10">
    <source>
        <dbReference type="Proteomes" id="UP000442694"/>
    </source>
</evidence>
<dbReference type="NCBIfam" id="TIGR00571">
    <property type="entry name" value="dam"/>
    <property type="match status" value="1"/>
</dbReference>
<dbReference type="GO" id="GO:0032259">
    <property type="term" value="P:methylation"/>
    <property type="evidence" value="ECO:0007669"/>
    <property type="project" value="UniProtKB-KW"/>
</dbReference>
<name>A0A833JEZ4_9BACT</name>
<gene>
    <name evidence="9" type="ORF">GCL57_07240</name>
</gene>
<dbReference type="PANTHER" id="PTHR30481:SF3">
    <property type="entry name" value="DNA ADENINE METHYLASE"/>
    <property type="match status" value="1"/>
</dbReference>